<dbReference type="GO" id="GO:0003676">
    <property type="term" value="F:nucleic acid binding"/>
    <property type="evidence" value="ECO:0007669"/>
    <property type="project" value="InterPro"/>
</dbReference>
<keyword evidence="5" id="KW-0808">Transferase</keyword>
<dbReference type="InterPro" id="IPR012337">
    <property type="entry name" value="RNaseH-like_sf"/>
</dbReference>
<dbReference type="EC" id="2.7.7.7" evidence="5"/>
<comment type="caution">
    <text evidence="5">The sequence shown here is derived from an EMBL/GenBank/DDBJ whole genome shotgun (WGS) entry which is preliminary data.</text>
</comment>
<sequence>MSKIHGLYDADVAPACSVEEGLSRFEFFVGSFPLLAHNAGFDFSFVQQALGYELPNPLFDSVALAKSILPWQTQYGLRALCTHFQIENERAHRALSDCRATAQVVLALKEMRKNPPPTSTGILYQVVEANTYAIRDQLKKAGFRWFKEHSFWGILLMQEESLNDNGEALIKGYRCRPFQDSLLAD</sequence>
<dbReference type="CDD" id="cd06127">
    <property type="entry name" value="DEDDh"/>
    <property type="match status" value="1"/>
</dbReference>
<feature type="domain" description="Exonuclease" evidence="4">
    <location>
        <begin position="1"/>
        <end position="114"/>
    </location>
</feature>
<evidence type="ECO:0000259" key="4">
    <source>
        <dbReference type="SMART" id="SM00479"/>
    </source>
</evidence>
<keyword evidence="1" id="KW-0540">Nuclease</keyword>
<gene>
    <name evidence="5" type="primary">polC_69</name>
    <name evidence="5" type="ORF">SDC9_172145</name>
</gene>
<evidence type="ECO:0000256" key="1">
    <source>
        <dbReference type="ARBA" id="ARBA00022722"/>
    </source>
</evidence>
<organism evidence="5">
    <name type="scientific">bioreactor metagenome</name>
    <dbReference type="NCBI Taxonomy" id="1076179"/>
    <lineage>
        <taxon>unclassified sequences</taxon>
        <taxon>metagenomes</taxon>
        <taxon>ecological metagenomes</taxon>
    </lineage>
</organism>
<dbReference type="GO" id="GO:0003887">
    <property type="term" value="F:DNA-directed DNA polymerase activity"/>
    <property type="evidence" value="ECO:0007669"/>
    <property type="project" value="UniProtKB-EC"/>
</dbReference>
<proteinExistence type="predicted"/>
<name>A0A645GM06_9ZZZZ</name>
<protein>
    <submittedName>
        <fullName evidence="5">DNA polymerase III PolC-type</fullName>
        <ecNumber evidence="5">2.7.7.7</ecNumber>
    </submittedName>
</protein>
<evidence type="ECO:0000256" key="3">
    <source>
        <dbReference type="ARBA" id="ARBA00022839"/>
    </source>
</evidence>
<dbReference type="SUPFAM" id="SSF53098">
    <property type="entry name" value="Ribonuclease H-like"/>
    <property type="match status" value="1"/>
</dbReference>
<reference evidence="5" key="1">
    <citation type="submission" date="2019-08" db="EMBL/GenBank/DDBJ databases">
        <authorList>
            <person name="Kucharzyk K."/>
            <person name="Murdoch R.W."/>
            <person name="Higgins S."/>
            <person name="Loffler F."/>
        </authorList>
    </citation>
    <scope>NUCLEOTIDE SEQUENCE</scope>
</reference>
<evidence type="ECO:0000313" key="5">
    <source>
        <dbReference type="EMBL" id="MPN24743.1"/>
    </source>
</evidence>
<dbReference type="InterPro" id="IPR036397">
    <property type="entry name" value="RNaseH_sf"/>
</dbReference>
<dbReference type="EMBL" id="VSSQ01073688">
    <property type="protein sequence ID" value="MPN24743.1"/>
    <property type="molecule type" value="Genomic_DNA"/>
</dbReference>
<accession>A0A645GM06</accession>
<evidence type="ECO:0000256" key="2">
    <source>
        <dbReference type="ARBA" id="ARBA00022801"/>
    </source>
</evidence>
<dbReference type="PANTHER" id="PTHR30231">
    <property type="entry name" value="DNA POLYMERASE III SUBUNIT EPSILON"/>
    <property type="match status" value="1"/>
</dbReference>
<dbReference type="InterPro" id="IPR013520">
    <property type="entry name" value="Ribonucl_H"/>
</dbReference>
<keyword evidence="3" id="KW-0269">Exonuclease</keyword>
<keyword evidence="5" id="KW-0548">Nucleotidyltransferase</keyword>
<dbReference type="AlphaFoldDB" id="A0A645GM06"/>
<dbReference type="Gene3D" id="3.30.420.10">
    <property type="entry name" value="Ribonuclease H-like superfamily/Ribonuclease H"/>
    <property type="match status" value="1"/>
</dbReference>
<keyword evidence="2" id="KW-0378">Hydrolase</keyword>
<dbReference type="GO" id="GO:0008408">
    <property type="term" value="F:3'-5' exonuclease activity"/>
    <property type="evidence" value="ECO:0007669"/>
    <property type="project" value="TreeGrafter"/>
</dbReference>
<dbReference type="Pfam" id="PF00929">
    <property type="entry name" value="RNase_T"/>
    <property type="match status" value="1"/>
</dbReference>
<dbReference type="PANTHER" id="PTHR30231:SF4">
    <property type="entry name" value="PROTEIN NEN2"/>
    <property type="match status" value="1"/>
</dbReference>
<dbReference type="SMART" id="SM00479">
    <property type="entry name" value="EXOIII"/>
    <property type="match status" value="1"/>
</dbReference>
<dbReference type="GO" id="GO:0005829">
    <property type="term" value="C:cytosol"/>
    <property type="evidence" value="ECO:0007669"/>
    <property type="project" value="TreeGrafter"/>
</dbReference>